<evidence type="ECO:0000313" key="2">
    <source>
        <dbReference type="EMBL" id="QJA66010.1"/>
    </source>
</evidence>
<dbReference type="Pfam" id="PF21821">
    <property type="entry name" value="Dit_like"/>
    <property type="match status" value="1"/>
</dbReference>
<gene>
    <name evidence="3" type="ORF">MM415A00178_0045</name>
    <name evidence="2" type="ORF">MM415B00368_0045</name>
    <name evidence="4" type="ORF">TM448B02585_0009</name>
</gene>
<accession>A0A6M3XXM1</accession>
<proteinExistence type="predicted"/>
<dbReference type="EMBL" id="MT141547">
    <property type="protein sequence ID" value="QJA66010.1"/>
    <property type="molecule type" value="Genomic_DNA"/>
</dbReference>
<sequence>MAEVIVKTGPSLTTDLGGTILVLDASMSQGHQRSAIVTEHPIEDGADITDHVRPGPVRLTIDGVISATPVGDELAFPGREIDAWTVLEQVIEEATPVTVITSLRVYSSMVITALSTIRARGEQAIFPQIEMQQISIVSAATTLLPAAIIKKIPQKASAPAKADVSAQSTKEATAAEAASTRQSLLSLLAAGLGG</sequence>
<name>A0A6M3XXM1_9ZZZZ</name>
<dbReference type="AlphaFoldDB" id="A0A6M3XXM1"/>
<evidence type="ECO:0000313" key="4">
    <source>
        <dbReference type="EMBL" id="QJI01504.1"/>
    </source>
</evidence>
<evidence type="ECO:0000259" key="1">
    <source>
        <dbReference type="Pfam" id="PF21821"/>
    </source>
</evidence>
<dbReference type="EMBL" id="MT142532">
    <property type="protein sequence ID" value="QJA84635.1"/>
    <property type="molecule type" value="Genomic_DNA"/>
</dbReference>
<protein>
    <recommendedName>
        <fullName evidence="1">Dit-like phage tail protein N-terminal domain-containing protein</fullName>
    </recommendedName>
</protein>
<reference evidence="4" key="1">
    <citation type="submission" date="2020-03" db="EMBL/GenBank/DDBJ databases">
        <title>The deep terrestrial virosphere.</title>
        <authorList>
            <person name="Holmfeldt K."/>
            <person name="Nilsson E."/>
            <person name="Simone D."/>
            <person name="Lopez-Fernandez M."/>
            <person name="Wu X."/>
            <person name="de Brujin I."/>
            <person name="Lundin D."/>
            <person name="Andersson A."/>
            <person name="Bertilsson S."/>
            <person name="Dopson M."/>
        </authorList>
    </citation>
    <scope>NUCLEOTIDE SEQUENCE</scope>
    <source>
        <strain evidence="3">MM415A00178</strain>
        <strain evidence="2">MM415B00368</strain>
        <strain evidence="4">TM448B02585</strain>
    </source>
</reference>
<evidence type="ECO:0000313" key="3">
    <source>
        <dbReference type="EMBL" id="QJA84635.1"/>
    </source>
</evidence>
<dbReference type="InterPro" id="IPR048494">
    <property type="entry name" value="Dit-like_N"/>
</dbReference>
<organism evidence="4">
    <name type="scientific">viral metagenome</name>
    <dbReference type="NCBI Taxonomy" id="1070528"/>
    <lineage>
        <taxon>unclassified sequences</taxon>
        <taxon>metagenomes</taxon>
        <taxon>organismal metagenomes</taxon>
    </lineage>
</organism>
<dbReference type="EMBL" id="MT144928">
    <property type="protein sequence ID" value="QJI01504.1"/>
    <property type="molecule type" value="Genomic_DNA"/>
</dbReference>
<feature type="domain" description="Dit-like phage tail protein N-terminal" evidence="1">
    <location>
        <begin position="23"/>
        <end position="144"/>
    </location>
</feature>